<reference evidence="10 11" key="3">
    <citation type="journal article" date="2011" name="J. Bacteriol.">
        <title>Genome sequences of Mycoplasma alligatoris A21JP2T and Mycoplasma crocodyli MP145T.</title>
        <authorList>
            <person name="Brown D.R."/>
            <person name="Farmerie W.G."/>
            <person name="May M."/>
            <person name="Benders G.A."/>
            <person name="Durkin A.S."/>
            <person name="Hlavinka K."/>
            <person name="Hostetler J."/>
            <person name="Jackson J."/>
            <person name="Johnson J."/>
            <person name="Miller R.H."/>
            <person name="Paralanov V."/>
            <person name="Radune D."/>
            <person name="Szczypinski B."/>
            <person name="Glass J.I."/>
        </authorList>
    </citation>
    <scope>NUCLEOTIDE SEQUENCE [LARGE SCALE GENOMIC DNA]</scope>
    <source>
        <strain evidence="11">ATCC 51981 / MP145</strain>
    </source>
</reference>
<dbReference type="HOGENOM" id="CLU_079959_0_2_14"/>
<protein>
    <recommendedName>
        <fullName evidence="8">Cytidylate kinase</fullName>
        <shortName evidence="8">CK</shortName>
        <ecNumber evidence="8">2.7.4.25</ecNumber>
    </recommendedName>
    <alternativeName>
        <fullName evidence="8">Cytidine monophosphate kinase</fullName>
        <shortName evidence="8">CMP kinase</shortName>
    </alternativeName>
</protein>
<evidence type="ECO:0000256" key="7">
    <source>
        <dbReference type="ARBA" id="ARBA00048478"/>
    </source>
</evidence>
<evidence type="ECO:0000256" key="2">
    <source>
        <dbReference type="ARBA" id="ARBA00022679"/>
    </source>
</evidence>
<keyword evidence="2 8" id="KW-0808">Transferase</keyword>
<comment type="subcellular location">
    <subcellularLocation>
        <location evidence="8">Cytoplasm</location>
    </subcellularLocation>
</comment>
<evidence type="ECO:0000256" key="6">
    <source>
        <dbReference type="ARBA" id="ARBA00047615"/>
    </source>
</evidence>
<dbReference type="Gene3D" id="3.40.50.300">
    <property type="entry name" value="P-loop containing nucleotide triphosphate hydrolases"/>
    <property type="match status" value="1"/>
</dbReference>
<dbReference type="EMBL" id="CP001991">
    <property type="protein sequence ID" value="ADE19765.1"/>
    <property type="molecule type" value="Genomic_DNA"/>
</dbReference>
<dbReference type="Pfam" id="PF02224">
    <property type="entry name" value="Cytidylate_kin"/>
    <property type="match status" value="1"/>
</dbReference>
<comment type="catalytic activity">
    <reaction evidence="7 8">
        <text>CMP + ATP = CDP + ADP</text>
        <dbReference type="Rhea" id="RHEA:11600"/>
        <dbReference type="ChEBI" id="CHEBI:30616"/>
        <dbReference type="ChEBI" id="CHEBI:58069"/>
        <dbReference type="ChEBI" id="CHEBI:60377"/>
        <dbReference type="ChEBI" id="CHEBI:456216"/>
        <dbReference type="EC" id="2.7.4.25"/>
    </reaction>
</comment>
<dbReference type="GO" id="GO:0036431">
    <property type="term" value="F:dCMP kinase activity"/>
    <property type="evidence" value="ECO:0007669"/>
    <property type="project" value="InterPro"/>
</dbReference>
<dbReference type="GO" id="GO:0005524">
    <property type="term" value="F:ATP binding"/>
    <property type="evidence" value="ECO:0007669"/>
    <property type="project" value="UniProtKB-UniRule"/>
</dbReference>
<dbReference type="AlphaFoldDB" id="D5E672"/>
<evidence type="ECO:0000256" key="1">
    <source>
        <dbReference type="ARBA" id="ARBA00009427"/>
    </source>
</evidence>
<dbReference type="SUPFAM" id="SSF52540">
    <property type="entry name" value="P-loop containing nucleoside triphosphate hydrolases"/>
    <property type="match status" value="1"/>
</dbReference>
<dbReference type="CDD" id="cd02020">
    <property type="entry name" value="CMPK"/>
    <property type="match status" value="1"/>
</dbReference>
<comment type="similarity">
    <text evidence="1 8">Belongs to the cytidylate kinase family. Type 1 subfamily.</text>
</comment>
<evidence type="ECO:0000313" key="10">
    <source>
        <dbReference type="EMBL" id="ADE19765.1"/>
    </source>
</evidence>
<dbReference type="GO" id="GO:0036430">
    <property type="term" value="F:CMP kinase activity"/>
    <property type="evidence" value="ECO:0007669"/>
    <property type="project" value="RHEA"/>
</dbReference>
<dbReference type="eggNOG" id="COG0283">
    <property type="taxonomic scope" value="Bacteria"/>
</dbReference>
<organism evidence="10 11">
    <name type="scientific">Mycoplasma crocodyli (strain ATCC 51981 / MP145)</name>
    <dbReference type="NCBI Taxonomy" id="512564"/>
    <lineage>
        <taxon>Bacteria</taxon>
        <taxon>Bacillati</taxon>
        <taxon>Mycoplasmatota</taxon>
        <taxon>Mollicutes</taxon>
        <taxon>Mycoplasmataceae</taxon>
        <taxon>Mycoplasma</taxon>
    </lineage>
</organism>
<keyword evidence="11" id="KW-1185">Reference proteome</keyword>
<evidence type="ECO:0000259" key="9">
    <source>
        <dbReference type="Pfam" id="PF02224"/>
    </source>
</evidence>
<dbReference type="HAMAP" id="MF_00238">
    <property type="entry name" value="Cytidyl_kinase_type1"/>
    <property type="match status" value="1"/>
</dbReference>
<dbReference type="GO" id="GO:0006220">
    <property type="term" value="P:pyrimidine nucleotide metabolic process"/>
    <property type="evidence" value="ECO:0007669"/>
    <property type="project" value="UniProtKB-UniRule"/>
</dbReference>
<sequence>MNKVNIAIDGPAGAGKSTVSKEIARRLNYTFINSGSMYRAIAYNAIMNNVDLNIEEEVNKTLKKGMIELKLDESVWLNGKDVSNLIRAEHISRSSAIVAKYQQVRNFVVDYIHNMTKTSKGFIMDGRDTTFKLMPHAEVKIFLWADAKERAKRRYLQNESLGFQTSLEEVLLDVKHRDEQDMNRKVDPLHKTEDATLIDCTFMNFEEVVNKIIELVNTTATKVNNEK</sequence>
<evidence type="ECO:0000256" key="5">
    <source>
        <dbReference type="ARBA" id="ARBA00022840"/>
    </source>
</evidence>
<reference evidence="11" key="1">
    <citation type="submission" date="2010-03" db="EMBL/GenBank/DDBJ databases">
        <title>The complete genome of Mycoplasma crocodyli MP145.</title>
        <authorList>
            <person name="Glass J.I."/>
            <person name="Durkin A.S."/>
            <person name="Hostetler J."/>
            <person name="Jackson J."/>
            <person name="Johnson J."/>
            <person name="May M.A."/>
            <person name="Paralanov V."/>
            <person name="Radune D."/>
            <person name="Szczypinski B."/>
            <person name="Brown D.R."/>
        </authorList>
    </citation>
    <scope>NUCLEOTIDE SEQUENCE [LARGE SCALE GENOMIC DNA]</scope>
    <source>
        <strain evidence="11">ATCC 51981 / MP145</strain>
    </source>
</reference>
<dbReference type="Proteomes" id="UP000001845">
    <property type="component" value="Chromosome"/>
</dbReference>
<comment type="catalytic activity">
    <reaction evidence="6 8">
        <text>dCMP + ATP = dCDP + ADP</text>
        <dbReference type="Rhea" id="RHEA:25094"/>
        <dbReference type="ChEBI" id="CHEBI:30616"/>
        <dbReference type="ChEBI" id="CHEBI:57566"/>
        <dbReference type="ChEBI" id="CHEBI:58593"/>
        <dbReference type="ChEBI" id="CHEBI:456216"/>
        <dbReference type="EC" id="2.7.4.25"/>
    </reaction>
</comment>
<dbReference type="RefSeq" id="WP_013054541.1">
    <property type="nucleotide sequence ID" value="NC_014014.1"/>
</dbReference>
<dbReference type="InterPro" id="IPR011994">
    <property type="entry name" value="Cytidylate_kinase_dom"/>
</dbReference>
<evidence type="ECO:0000256" key="3">
    <source>
        <dbReference type="ARBA" id="ARBA00022741"/>
    </source>
</evidence>
<feature type="binding site" evidence="8">
    <location>
        <begin position="10"/>
        <end position="18"/>
    </location>
    <ligand>
        <name>ATP</name>
        <dbReference type="ChEBI" id="CHEBI:30616"/>
    </ligand>
</feature>
<reference key="2">
    <citation type="submission" date="2010-03" db="EMBL/GenBank/DDBJ databases">
        <authorList>
            <person name="Ma Z."/>
            <person name="Wang X."/>
            <person name="Liu H."/>
        </authorList>
    </citation>
    <scope>NUCLEOTIDE SEQUENCE</scope>
    <source>
        <strain>MP145</strain>
    </source>
</reference>
<feature type="domain" description="Cytidylate kinase" evidence="9">
    <location>
        <begin position="6"/>
        <end position="217"/>
    </location>
</feature>
<name>D5E672_MYCCM</name>
<dbReference type="STRING" id="512564.MCRO_0659"/>
<keyword evidence="3 8" id="KW-0547">Nucleotide-binding</keyword>
<dbReference type="NCBIfam" id="TIGR00017">
    <property type="entry name" value="cmk"/>
    <property type="match status" value="1"/>
</dbReference>
<keyword evidence="5 8" id="KW-0067">ATP-binding</keyword>
<keyword evidence="4 8" id="KW-0418">Kinase</keyword>
<dbReference type="GO" id="GO:0005737">
    <property type="term" value="C:cytoplasm"/>
    <property type="evidence" value="ECO:0007669"/>
    <property type="project" value="UniProtKB-SubCell"/>
</dbReference>
<gene>
    <name evidence="8 10" type="primary">cmk</name>
    <name evidence="10" type="ordered locus">MCRO_0659</name>
</gene>
<proteinExistence type="inferred from homology"/>
<evidence type="ECO:0000313" key="11">
    <source>
        <dbReference type="Proteomes" id="UP000001845"/>
    </source>
</evidence>
<evidence type="ECO:0000256" key="8">
    <source>
        <dbReference type="HAMAP-Rule" id="MF_00238"/>
    </source>
</evidence>
<dbReference type="OrthoDB" id="9807434at2"/>
<dbReference type="EC" id="2.7.4.25" evidence="8"/>
<dbReference type="InterPro" id="IPR003136">
    <property type="entry name" value="Cytidylate_kin"/>
</dbReference>
<dbReference type="KEGG" id="mcd:MCRO_0659"/>
<evidence type="ECO:0000256" key="4">
    <source>
        <dbReference type="ARBA" id="ARBA00022777"/>
    </source>
</evidence>
<dbReference type="InterPro" id="IPR027417">
    <property type="entry name" value="P-loop_NTPase"/>
</dbReference>
<accession>D5E672</accession>
<keyword evidence="8" id="KW-0963">Cytoplasm</keyword>